<dbReference type="Proteomes" id="UP001465447">
    <property type="component" value="Chromosome"/>
</dbReference>
<dbReference type="RefSeq" id="WP_219494853.1">
    <property type="nucleotide sequence ID" value="NZ_CP124591.1"/>
</dbReference>
<keyword evidence="7" id="KW-1185">Reference proteome</keyword>
<evidence type="ECO:0000256" key="2">
    <source>
        <dbReference type="ARBA" id="ARBA00022801"/>
    </source>
</evidence>
<name>A0AAT9PAK2_9STAP</name>
<reference evidence="5" key="1">
    <citation type="submission" date="2021-07" db="EMBL/GenBank/DDBJ databases">
        <title>Prevalence and characterization of methicillin-resistant Macrococcus spp. in food producing animals and meat in Switzerland in 2019.</title>
        <authorList>
            <person name="Keller J.E."/>
            <person name="Schwendener S."/>
            <person name="Neuenschwander J."/>
            <person name="Overesch G."/>
            <person name="Perreten V."/>
        </authorList>
    </citation>
    <scope>NUCLEOTIDE SEQUENCE</scope>
    <source>
        <strain evidence="5">19Msa1099</strain>
    </source>
</reference>
<dbReference type="GO" id="GO:0006793">
    <property type="term" value="P:phosphorus metabolic process"/>
    <property type="evidence" value="ECO:0007669"/>
    <property type="project" value="InterPro"/>
</dbReference>
<dbReference type="AlphaFoldDB" id="A0AAT9PAK2"/>
<dbReference type="PANTHER" id="PTHR30005">
    <property type="entry name" value="EXOPOLYPHOSPHATASE"/>
    <property type="match status" value="1"/>
</dbReference>
<reference evidence="6 7" key="2">
    <citation type="submission" date="2023-04" db="EMBL/GenBank/DDBJ databases">
        <title>Macrococci isolated from food, foodproducing animals, and human clinical materials.</title>
        <authorList>
            <person name="Maslanova I."/>
            <person name="Svec P."/>
            <person name="Sedlacek I."/>
            <person name="Novakova D."/>
            <person name="Keller J.E."/>
            <person name="Schwendener S."/>
            <person name="Finstrlova A."/>
            <person name="Botka T."/>
            <person name="Kovarovic V."/>
            <person name="Petras P."/>
            <person name="Perreten V."/>
            <person name="Pantucek R."/>
        </authorList>
    </citation>
    <scope>NUCLEOTIDE SEQUENCE [LARGE SCALE GENOMIC DNA]</scope>
    <source>
        <strain evidence="6 7">CCM 8659</strain>
    </source>
</reference>
<dbReference type="CDD" id="cd24052">
    <property type="entry name" value="ASKHA_NBD_HpPPX-GppA-like"/>
    <property type="match status" value="1"/>
</dbReference>
<keyword evidence="2 5" id="KW-0378">Hydrolase</keyword>
<evidence type="ECO:0000313" key="7">
    <source>
        <dbReference type="Proteomes" id="UP001465447"/>
    </source>
</evidence>
<evidence type="ECO:0000259" key="4">
    <source>
        <dbReference type="Pfam" id="PF21447"/>
    </source>
</evidence>
<evidence type="ECO:0000256" key="1">
    <source>
        <dbReference type="ARBA" id="ARBA00007125"/>
    </source>
</evidence>
<organism evidence="5">
    <name type="scientific">Macrococcus psychrotolerans</name>
    <dbReference type="NCBI Taxonomy" id="3039389"/>
    <lineage>
        <taxon>Bacteria</taxon>
        <taxon>Bacillati</taxon>
        <taxon>Bacillota</taxon>
        <taxon>Bacilli</taxon>
        <taxon>Bacillales</taxon>
        <taxon>Staphylococcaceae</taxon>
        <taxon>Macrococcus</taxon>
    </lineage>
</organism>
<dbReference type="Pfam" id="PF02541">
    <property type="entry name" value="Ppx-GppA"/>
    <property type="match status" value="1"/>
</dbReference>
<dbReference type="Pfam" id="PF21447">
    <property type="entry name" value="Ppx-GppA_III"/>
    <property type="match status" value="1"/>
</dbReference>
<protein>
    <submittedName>
        <fullName evidence="5">Exopolyphosphatase</fullName>
        <ecNumber evidence="5">3.6.1.11</ecNumber>
    </submittedName>
</protein>
<evidence type="ECO:0000313" key="5">
    <source>
        <dbReference type="EMBL" id="QYA33947.1"/>
    </source>
</evidence>
<sequence>MMKRIGLVDIGSNTIRLVIFDYSVEAGLQELQNIKTPARLYQYLDADKVMSDKGIAVLCDTLQSFQKVADKFKVDALYPVATAAVRQSSNIEAISARVKEETAIDVRIITEQEEAFYGYYAVINTLDYADGVTVDIGGGSTEVTYFEDKELKFSHSFPFGVVTLQKLFFDGKEHNDKEAIKAAGEYIKNEIESLKWLEKRKCPIIAIGGSARNIARIHQSLTEYPIAGVHGYGMKEKDLELVFKTLIHTPKDELEDLDGLSRDRQDIIVPSCVLFNTLFDEVDATEFIFSRKGLREGVIMKVLEKEYVLPFDKDNVFKDSLRNLASDYNIKHDEAMQRTMIAETLYYEMEKHDLIKGNKKDKTFLKHAAYLYYLGSYIDSDAASQHTYYILSNSSLNGISHKNRVKLALLSSYKNKSLLKFYEDETKWFNSDEKDVIQMLGSILKFSHALNISNTNIVESLYFEKNDDKYNLIIEYNGDPIAEEYQTERQKKHIEKIIKSKINLIFTKALH</sequence>
<dbReference type="GO" id="GO:0004309">
    <property type="term" value="F:exopolyphosphatase activity"/>
    <property type="evidence" value="ECO:0007669"/>
    <property type="project" value="UniProtKB-EC"/>
</dbReference>
<dbReference type="PANTHER" id="PTHR30005:SF0">
    <property type="entry name" value="RETROGRADE REGULATION PROTEIN 2"/>
    <property type="match status" value="1"/>
</dbReference>
<dbReference type="KEGG" id="mpsh:QA539_08235"/>
<comment type="similarity">
    <text evidence="1">Belongs to the GppA/Ppx family.</text>
</comment>
<dbReference type="EC" id="3.6.1.11" evidence="5"/>
<proteinExistence type="inferred from homology"/>
<dbReference type="NCBIfam" id="TIGR03706">
    <property type="entry name" value="exo_poly_only"/>
    <property type="match status" value="1"/>
</dbReference>
<feature type="domain" description="Ppx/GppA phosphatase C-terminal" evidence="4">
    <location>
        <begin position="319"/>
        <end position="475"/>
    </location>
</feature>
<evidence type="ECO:0000313" key="6">
    <source>
        <dbReference type="EMBL" id="WZE71954.1"/>
    </source>
</evidence>
<dbReference type="InterPro" id="IPR050273">
    <property type="entry name" value="GppA/Ppx_hydrolase"/>
</dbReference>
<feature type="domain" description="Ppx/GppA phosphatase N-terminal" evidence="3">
    <location>
        <begin position="25"/>
        <end position="305"/>
    </location>
</feature>
<accession>A0AAU6RPN4</accession>
<evidence type="ECO:0000259" key="3">
    <source>
        <dbReference type="Pfam" id="PF02541"/>
    </source>
</evidence>
<dbReference type="GO" id="GO:0006357">
    <property type="term" value="P:regulation of transcription by RNA polymerase II"/>
    <property type="evidence" value="ECO:0007669"/>
    <property type="project" value="TreeGrafter"/>
</dbReference>
<dbReference type="EMBL" id="CP124591">
    <property type="protein sequence ID" value="WZE71954.1"/>
    <property type="molecule type" value="Genomic_DNA"/>
</dbReference>
<accession>A0AAT9PAK2</accession>
<dbReference type="EMBL" id="CP079955">
    <property type="protein sequence ID" value="QYA33947.1"/>
    <property type="molecule type" value="Genomic_DNA"/>
</dbReference>
<dbReference type="InterPro" id="IPR003695">
    <property type="entry name" value="Ppx_GppA_N"/>
</dbReference>
<dbReference type="InterPro" id="IPR022371">
    <property type="entry name" value="Exopolyphosphatase"/>
</dbReference>
<gene>
    <name evidence="5" type="primary">ppx</name>
    <name evidence="5" type="ORF">KYI10_08685</name>
    <name evidence="6" type="ORF">QA539_08235</name>
</gene>
<dbReference type="InterPro" id="IPR048950">
    <property type="entry name" value="Ppx_GppA_C"/>
</dbReference>